<dbReference type="Proteomes" id="UP000247459">
    <property type="component" value="Unassembled WGS sequence"/>
</dbReference>
<evidence type="ECO:0000256" key="1">
    <source>
        <dbReference type="ARBA" id="ARBA00023235"/>
    </source>
</evidence>
<name>A0A2W0CPG3_9BACL</name>
<sequence length="300" mass="33009">MKAQKLRSLFADDRIIQIVGAHDGLSAKLVEEAGFDGIWASGLEISAVNAVPDANILTMTQYLQAAASMDAVTNIPVIADCDSGYGNVNNVMHLVREYERNGIAAICMEDKLFPKLNSFAGGEQKLATIEEFSGKIRAAKDTQRNPDFMVIARIEALIAGAGMNEAVARAEAYEESGADAILIHSKKNDPSEIIHFLSLYSNRLPIILVPTTYPQISASELQDYGVKMVIYANHGLRTSIHAIRQTFQQIKLAGNTLQIEDKIASVQDVFKLQGLQEMLDAENYYTEQRYKKVEVPAISK</sequence>
<evidence type="ECO:0000313" key="5">
    <source>
        <dbReference type="Proteomes" id="UP000247459"/>
    </source>
</evidence>
<protein>
    <recommendedName>
        <fullName evidence="2">phosphoenolpyruvate mutase</fullName>
        <ecNumber evidence="2">5.4.2.9</ecNumber>
    </recommendedName>
</protein>
<accession>A0A2W0CPG3</accession>
<proteinExistence type="inferred from homology"/>
<dbReference type="PANTHER" id="PTHR42905:SF7">
    <property type="entry name" value="PHOSPHOENOLPYRUVATE PHOSPHOMUTASE"/>
    <property type="match status" value="1"/>
</dbReference>
<reference evidence="4 5" key="1">
    <citation type="submission" date="2018-01" db="EMBL/GenBank/DDBJ databases">
        <title>Genome sequence of the PGP bacterium Paenibacillus illinoisensis E3.</title>
        <authorList>
            <person name="Rolli E."/>
            <person name="Marasco R."/>
            <person name="Bessem C."/>
            <person name="Michoud G."/>
            <person name="Gaiarsa S."/>
            <person name="Borin S."/>
            <person name="Daffonchio D."/>
        </authorList>
    </citation>
    <scope>NUCLEOTIDE SEQUENCE [LARGE SCALE GENOMIC DNA]</scope>
    <source>
        <strain evidence="4 5">E3</strain>
    </source>
</reference>
<dbReference type="GO" id="GO:0050188">
    <property type="term" value="F:phosphoenolpyruvate mutase activity"/>
    <property type="evidence" value="ECO:0007669"/>
    <property type="project" value="UniProtKB-EC"/>
</dbReference>
<dbReference type="SUPFAM" id="SSF51621">
    <property type="entry name" value="Phosphoenolpyruvate/pyruvate domain"/>
    <property type="match status" value="1"/>
</dbReference>
<dbReference type="InterPro" id="IPR040442">
    <property type="entry name" value="Pyrv_kinase-like_dom_sf"/>
</dbReference>
<keyword evidence="1 4" id="KW-0413">Isomerase</keyword>
<dbReference type="InterPro" id="IPR012698">
    <property type="entry name" value="PEnolPyrv_PMutase_core"/>
</dbReference>
<dbReference type="EC" id="5.4.2.9" evidence="2"/>
<dbReference type="AlphaFoldDB" id="A0A2W0CPG3"/>
<comment type="caution">
    <text evidence="4">The sequence shown here is derived from an EMBL/GenBank/DDBJ whole genome shotgun (WGS) entry which is preliminary data.</text>
</comment>
<dbReference type="EMBL" id="PRLG01000013">
    <property type="protein sequence ID" value="PYY30075.1"/>
    <property type="molecule type" value="Genomic_DNA"/>
</dbReference>
<evidence type="ECO:0000256" key="2">
    <source>
        <dbReference type="ARBA" id="ARBA00024063"/>
    </source>
</evidence>
<dbReference type="Gene3D" id="3.20.20.60">
    <property type="entry name" value="Phosphoenolpyruvate-binding domains"/>
    <property type="match status" value="1"/>
</dbReference>
<organism evidence="4 5">
    <name type="scientific">Paenibacillus illinoisensis</name>
    <dbReference type="NCBI Taxonomy" id="59845"/>
    <lineage>
        <taxon>Bacteria</taxon>
        <taxon>Bacillati</taxon>
        <taxon>Bacillota</taxon>
        <taxon>Bacilli</taxon>
        <taxon>Bacillales</taxon>
        <taxon>Paenibacillaceae</taxon>
        <taxon>Paenibacillus</taxon>
    </lineage>
</organism>
<dbReference type="NCBIfam" id="TIGR02320">
    <property type="entry name" value="PEP_mutase"/>
    <property type="match status" value="1"/>
</dbReference>
<dbReference type="Pfam" id="PF13714">
    <property type="entry name" value="PEP_mutase"/>
    <property type="match status" value="1"/>
</dbReference>
<gene>
    <name evidence="4" type="primary">rhiH</name>
    <name evidence="4" type="ORF">PIL02S_01677</name>
</gene>
<dbReference type="CDD" id="cd00377">
    <property type="entry name" value="ICL_PEPM"/>
    <property type="match status" value="1"/>
</dbReference>
<evidence type="ECO:0000256" key="3">
    <source>
        <dbReference type="ARBA" id="ARBA00038455"/>
    </source>
</evidence>
<comment type="similarity">
    <text evidence="3">Belongs to the isocitrate lyase/PEP mutase superfamily. PEP mutase family.</text>
</comment>
<dbReference type="PANTHER" id="PTHR42905">
    <property type="entry name" value="PHOSPHOENOLPYRUVATE CARBOXYLASE"/>
    <property type="match status" value="1"/>
</dbReference>
<dbReference type="RefSeq" id="WP_110757536.1">
    <property type="nucleotide sequence ID" value="NZ_JAXBDC010000002.1"/>
</dbReference>
<keyword evidence="4" id="KW-0670">Pyruvate</keyword>
<dbReference type="InterPro" id="IPR039556">
    <property type="entry name" value="ICL/PEPM"/>
</dbReference>
<dbReference type="InterPro" id="IPR015813">
    <property type="entry name" value="Pyrv/PenolPyrv_kinase-like_dom"/>
</dbReference>
<evidence type="ECO:0000313" key="4">
    <source>
        <dbReference type="EMBL" id="PYY30075.1"/>
    </source>
</evidence>
<dbReference type="OrthoDB" id="8629576at2"/>